<proteinExistence type="predicted"/>
<organism evidence="1 2">
    <name type="scientific">Dendrobium thyrsiflorum</name>
    <name type="common">Pinecone-like raceme dendrobium</name>
    <name type="synonym">Orchid</name>
    <dbReference type="NCBI Taxonomy" id="117978"/>
    <lineage>
        <taxon>Eukaryota</taxon>
        <taxon>Viridiplantae</taxon>
        <taxon>Streptophyta</taxon>
        <taxon>Embryophyta</taxon>
        <taxon>Tracheophyta</taxon>
        <taxon>Spermatophyta</taxon>
        <taxon>Magnoliopsida</taxon>
        <taxon>Liliopsida</taxon>
        <taxon>Asparagales</taxon>
        <taxon>Orchidaceae</taxon>
        <taxon>Epidendroideae</taxon>
        <taxon>Malaxideae</taxon>
        <taxon>Dendrobiinae</taxon>
        <taxon>Dendrobium</taxon>
    </lineage>
</organism>
<dbReference type="EMBL" id="JANQDX010000014">
    <property type="protein sequence ID" value="KAL0912653.1"/>
    <property type="molecule type" value="Genomic_DNA"/>
</dbReference>
<name>A0ABD0UJ41_DENTH</name>
<sequence length="285" mass="30521">MVKMEEFSSFCVSCKCIGHRRGECNIQSSAPLSILKSNVDPELYIGNALDNDNIVLASAVPEERNVGIILTHEGEVGISDEFPSNEFDSTQNCVDVDLPLVNSVDMPQIAVDVLVDGLKPPGVDLEGAIVSAGCSLVVSPNSVEMAPNGCVSGDNQVDEFKDQSKVNKVVAVEASVLGNTSERSPVTILDSPLGAIKPTHFVDVPISLISNDDLKAHVASKVIDSPGDPYDWLEDASFYGGRPEVILDEPIDKSHEIYSLQVGHCVDIASSFGGGKRRRRKSKSK</sequence>
<keyword evidence="2" id="KW-1185">Reference proteome</keyword>
<dbReference type="Proteomes" id="UP001552299">
    <property type="component" value="Unassembled WGS sequence"/>
</dbReference>
<protein>
    <submittedName>
        <fullName evidence="1">Uncharacterized protein</fullName>
    </submittedName>
</protein>
<evidence type="ECO:0000313" key="2">
    <source>
        <dbReference type="Proteomes" id="UP001552299"/>
    </source>
</evidence>
<gene>
    <name evidence="1" type="ORF">M5K25_018642</name>
</gene>
<accession>A0ABD0UJ41</accession>
<comment type="caution">
    <text evidence="1">The sequence shown here is derived from an EMBL/GenBank/DDBJ whole genome shotgun (WGS) entry which is preliminary data.</text>
</comment>
<dbReference type="AlphaFoldDB" id="A0ABD0UJ41"/>
<reference evidence="1 2" key="1">
    <citation type="journal article" date="2024" name="Plant Biotechnol. J.">
        <title>Dendrobium thyrsiflorum genome and its molecular insights into genes involved in important horticultural traits.</title>
        <authorList>
            <person name="Chen B."/>
            <person name="Wang J.Y."/>
            <person name="Zheng P.J."/>
            <person name="Li K.L."/>
            <person name="Liang Y.M."/>
            <person name="Chen X.F."/>
            <person name="Zhang C."/>
            <person name="Zhao X."/>
            <person name="He X."/>
            <person name="Zhang G.Q."/>
            <person name="Liu Z.J."/>
            <person name="Xu Q."/>
        </authorList>
    </citation>
    <scope>NUCLEOTIDE SEQUENCE [LARGE SCALE GENOMIC DNA]</scope>
    <source>
        <strain evidence="1">GZMU011</strain>
    </source>
</reference>
<evidence type="ECO:0000313" key="1">
    <source>
        <dbReference type="EMBL" id="KAL0912653.1"/>
    </source>
</evidence>